<dbReference type="Gene3D" id="1.20.1250.20">
    <property type="entry name" value="MFS general substrate transporter like domains"/>
    <property type="match status" value="2"/>
</dbReference>
<evidence type="ECO:0000256" key="4">
    <source>
        <dbReference type="ARBA" id="ARBA00023136"/>
    </source>
</evidence>
<feature type="domain" description="Major facilitator superfamily (MFS) profile" evidence="6">
    <location>
        <begin position="18"/>
        <end position="396"/>
    </location>
</feature>
<proteinExistence type="predicted"/>
<evidence type="ECO:0000256" key="5">
    <source>
        <dbReference type="SAM" id="Phobius"/>
    </source>
</evidence>
<feature type="transmembrane region" description="Helical" evidence="5">
    <location>
        <begin position="345"/>
        <end position="364"/>
    </location>
</feature>
<feature type="transmembrane region" description="Helical" evidence="5">
    <location>
        <begin position="147"/>
        <end position="168"/>
    </location>
</feature>
<feature type="transmembrane region" description="Helical" evidence="5">
    <location>
        <begin position="216"/>
        <end position="233"/>
    </location>
</feature>
<dbReference type="CDD" id="cd17393">
    <property type="entry name" value="MFS_MosC_like"/>
    <property type="match status" value="1"/>
</dbReference>
<dbReference type="InterPro" id="IPR011701">
    <property type="entry name" value="MFS"/>
</dbReference>
<evidence type="ECO:0000256" key="3">
    <source>
        <dbReference type="ARBA" id="ARBA00022989"/>
    </source>
</evidence>
<dbReference type="Pfam" id="PF07690">
    <property type="entry name" value="MFS_1"/>
    <property type="match status" value="1"/>
</dbReference>
<keyword evidence="3 5" id="KW-1133">Transmembrane helix</keyword>
<dbReference type="GO" id="GO:0016020">
    <property type="term" value="C:membrane"/>
    <property type="evidence" value="ECO:0007669"/>
    <property type="project" value="UniProtKB-SubCell"/>
</dbReference>
<dbReference type="PROSITE" id="PS50850">
    <property type="entry name" value="MFS"/>
    <property type="match status" value="1"/>
</dbReference>
<dbReference type="InterPro" id="IPR036259">
    <property type="entry name" value="MFS_trans_sf"/>
</dbReference>
<feature type="transmembrane region" description="Helical" evidence="5">
    <location>
        <begin position="370"/>
        <end position="390"/>
    </location>
</feature>
<keyword evidence="2 5" id="KW-0812">Transmembrane</keyword>
<dbReference type="SUPFAM" id="SSF103473">
    <property type="entry name" value="MFS general substrate transporter"/>
    <property type="match status" value="1"/>
</dbReference>
<dbReference type="AlphaFoldDB" id="A0A6J7I325"/>
<evidence type="ECO:0000259" key="6">
    <source>
        <dbReference type="PROSITE" id="PS50850"/>
    </source>
</evidence>
<evidence type="ECO:0000256" key="1">
    <source>
        <dbReference type="ARBA" id="ARBA00004141"/>
    </source>
</evidence>
<evidence type="ECO:0000256" key="2">
    <source>
        <dbReference type="ARBA" id="ARBA00022692"/>
    </source>
</evidence>
<feature type="transmembrane region" description="Helical" evidence="5">
    <location>
        <begin position="49"/>
        <end position="69"/>
    </location>
</feature>
<feature type="transmembrane region" description="Helical" evidence="5">
    <location>
        <begin position="174"/>
        <end position="195"/>
    </location>
</feature>
<accession>A0A6J7I325</accession>
<protein>
    <submittedName>
        <fullName evidence="7">Unannotated protein</fullName>
    </submittedName>
</protein>
<feature type="transmembrane region" description="Helical" evidence="5">
    <location>
        <begin position="253"/>
        <end position="273"/>
    </location>
</feature>
<gene>
    <name evidence="7" type="ORF">UFOPK3720_00431</name>
</gene>
<dbReference type="GO" id="GO:0022857">
    <property type="term" value="F:transmembrane transporter activity"/>
    <property type="evidence" value="ECO:0007669"/>
    <property type="project" value="InterPro"/>
</dbReference>
<name>A0A6J7I325_9ZZZZ</name>
<feature type="transmembrane region" description="Helical" evidence="5">
    <location>
        <begin position="21"/>
        <end position="37"/>
    </location>
</feature>
<dbReference type="EMBL" id="CAFBNB010000057">
    <property type="protein sequence ID" value="CAB4925150.1"/>
    <property type="molecule type" value="Genomic_DNA"/>
</dbReference>
<evidence type="ECO:0000313" key="7">
    <source>
        <dbReference type="EMBL" id="CAB4925150.1"/>
    </source>
</evidence>
<feature type="transmembrane region" description="Helical" evidence="5">
    <location>
        <begin position="81"/>
        <end position="101"/>
    </location>
</feature>
<feature type="transmembrane region" description="Helical" evidence="5">
    <location>
        <begin position="310"/>
        <end position="333"/>
    </location>
</feature>
<organism evidence="7">
    <name type="scientific">freshwater metagenome</name>
    <dbReference type="NCBI Taxonomy" id="449393"/>
    <lineage>
        <taxon>unclassified sequences</taxon>
        <taxon>metagenomes</taxon>
        <taxon>ecological metagenomes</taxon>
    </lineage>
</organism>
<dbReference type="PANTHER" id="PTHR23514:SF13">
    <property type="entry name" value="INNER MEMBRANE PROTEIN YBJJ"/>
    <property type="match status" value="1"/>
</dbReference>
<comment type="subcellular location">
    <subcellularLocation>
        <location evidence="1">Membrane</location>
        <topology evidence="1">Multi-pass membrane protein</topology>
    </subcellularLocation>
</comment>
<keyword evidence="4 5" id="KW-0472">Membrane</keyword>
<dbReference type="InterPro" id="IPR051788">
    <property type="entry name" value="MFS_Transporter"/>
</dbReference>
<sequence>MATQPRPAAEIDATLQRSVRAVYLVFIGAGLGFASWASRIPQVREDLGLTPASLGLVLLAIAAGSLIALPSGGLIVHRLGAARTVLAMSLLFAIGMATAAVGVLVGVAPVVVGLLLLGFGNGVWDVAMNVEGAAVEQGLARSIMSRFHAGFSIGTVIGALIGAAMNALHVPVTTHLLLIALVIAIAIPLSTRGFLPAGDEPVDAAEPKVHPLRAWTEPRTLLIGLFVLTMAFAEGTANDWLGIAAIDGYGADAALGSLALGLFLAAMTVGRWFGPQVLDRHGRVTVLRASAALAIIGLLIVVFGPNLITAFIGTVLWGLGTALGFPVGISAAADDPRYSAGRVSVVATIGYVAFLAGPPLIGFLGEQSGVLRALSVTAGLLAIGFLVAGVTRTPAVSDPVSPPAA</sequence>
<feature type="transmembrane region" description="Helical" evidence="5">
    <location>
        <begin position="285"/>
        <end position="304"/>
    </location>
</feature>
<dbReference type="InterPro" id="IPR020846">
    <property type="entry name" value="MFS_dom"/>
</dbReference>
<reference evidence="7" key="1">
    <citation type="submission" date="2020-05" db="EMBL/GenBank/DDBJ databases">
        <authorList>
            <person name="Chiriac C."/>
            <person name="Salcher M."/>
            <person name="Ghai R."/>
            <person name="Kavagutti S V."/>
        </authorList>
    </citation>
    <scope>NUCLEOTIDE SEQUENCE</scope>
</reference>
<dbReference type="PANTHER" id="PTHR23514">
    <property type="entry name" value="BYPASS OF STOP CODON PROTEIN 6"/>
    <property type="match status" value="1"/>
</dbReference>